<feature type="transmembrane region" description="Helical" evidence="7">
    <location>
        <begin position="40"/>
        <end position="62"/>
    </location>
</feature>
<organism evidence="9">
    <name type="scientific">freshwater metagenome</name>
    <dbReference type="NCBI Taxonomy" id="449393"/>
    <lineage>
        <taxon>unclassified sequences</taxon>
        <taxon>metagenomes</taxon>
        <taxon>ecological metagenomes</taxon>
    </lineage>
</organism>
<feature type="domain" description="ABC transmembrane type-1" evidence="8">
    <location>
        <begin position="101"/>
        <end position="309"/>
    </location>
</feature>
<evidence type="ECO:0000313" key="9">
    <source>
        <dbReference type="EMBL" id="CAB4671326.1"/>
    </source>
</evidence>
<dbReference type="InterPro" id="IPR051393">
    <property type="entry name" value="ABC_transporter_permease"/>
</dbReference>
<evidence type="ECO:0000256" key="1">
    <source>
        <dbReference type="ARBA" id="ARBA00004651"/>
    </source>
</evidence>
<dbReference type="Gene3D" id="1.10.3720.10">
    <property type="entry name" value="MetI-like"/>
    <property type="match status" value="1"/>
</dbReference>
<dbReference type="PROSITE" id="PS50928">
    <property type="entry name" value="ABC_TM1"/>
    <property type="match status" value="1"/>
</dbReference>
<dbReference type="InterPro" id="IPR000515">
    <property type="entry name" value="MetI-like"/>
</dbReference>
<evidence type="ECO:0000313" key="10">
    <source>
        <dbReference type="EMBL" id="CAB4788677.1"/>
    </source>
</evidence>
<evidence type="ECO:0000256" key="3">
    <source>
        <dbReference type="ARBA" id="ARBA00022475"/>
    </source>
</evidence>
<keyword evidence="2" id="KW-0813">Transport</keyword>
<keyword evidence="3" id="KW-1003">Cell membrane</keyword>
<keyword evidence="4 7" id="KW-0812">Transmembrane</keyword>
<evidence type="ECO:0000259" key="8">
    <source>
        <dbReference type="PROSITE" id="PS50928"/>
    </source>
</evidence>
<feature type="transmembrane region" description="Helical" evidence="7">
    <location>
        <begin position="235"/>
        <end position="254"/>
    </location>
</feature>
<dbReference type="AlphaFoldDB" id="A0A6J6MBK6"/>
<feature type="transmembrane region" description="Helical" evidence="7">
    <location>
        <begin position="183"/>
        <end position="204"/>
    </location>
</feature>
<keyword evidence="6 7" id="KW-0472">Membrane</keyword>
<evidence type="ECO:0000256" key="2">
    <source>
        <dbReference type="ARBA" id="ARBA00022448"/>
    </source>
</evidence>
<sequence>MTADIAPERGLMGEGLMVTGLVVEVTPRKRFLNRRRKEAGLGYLMLAPSLLIFSVFVFYPFFKNFYLGFFRTPPFPGLPARFVGLDQFREVLTSDYFTNSFRVTIVFALLTVPAGIILGLLLAMVANQRLKGIGAYRTIFSSTVATSVAVASVIFGTLLNPQVGLLPWLGLTTNPSILENPKYALFAVAVTTIWQNLGLSFIVMSSGLQAIPDEIIEATEVDGARPWTRFWRVTLPLLSPTVFFAFVVGSIVAFQTFGQIDLLTQGGPIDKTNVLTYAIYKALRDQNEGKAAVLAVALFGVTLLLTTAQMRILERRVHYGN</sequence>
<evidence type="ECO:0000256" key="5">
    <source>
        <dbReference type="ARBA" id="ARBA00022989"/>
    </source>
</evidence>
<feature type="transmembrane region" description="Helical" evidence="7">
    <location>
        <begin position="105"/>
        <end position="126"/>
    </location>
</feature>
<evidence type="ECO:0000256" key="4">
    <source>
        <dbReference type="ARBA" id="ARBA00022692"/>
    </source>
</evidence>
<dbReference type="GO" id="GO:0005886">
    <property type="term" value="C:plasma membrane"/>
    <property type="evidence" value="ECO:0007669"/>
    <property type="project" value="UniProtKB-SubCell"/>
</dbReference>
<dbReference type="GO" id="GO:0055085">
    <property type="term" value="P:transmembrane transport"/>
    <property type="evidence" value="ECO:0007669"/>
    <property type="project" value="InterPro"/>
</dbReference>
<accession>A0A6J6MBK6</accession>
<evidence type="ECO:0000256" key="7">
    <source>
        <dbReference type="SAM" id="Phobius"/>
    </source>
</evidence>
<feature type="transmembrane region" description="Helical" evidence="7">
    <location>
        <begin position="138"/>
        <end position="163"/>
    </location>
</feature>
<keyword evidence="5 7" id="KW-1133">Transmembrane helix</keyword>
<dbReference type="PANTHER" id="PTHR30193">
    <property type="entry name" value="ABC TRANSPORTER PERMEASE PROTEIN"/>
    <property type="match status" value="1"/>
</dbReference>
<protein>
    <submittedName>
        <fullName evidence="9">Unannotated protein</fullName>
    </submittedName>
</protein>
<dbReference type="PANTHER" id="PTHR30193:SF37">
    <property type="entry name" value="INNER MEMBRANE ABC TRANSPORTER PERMEASE PROTEIN YCJO"/>
    <property type="match status" value="1"/>
</dbReference>
<proteinExistence type="predicted"/>
<dbReference type="InterPro" id="IPR035906">
    <property type="entry name" value="MetI-like_sf"/>
</dbReference>
<dbReference type="CDD" id="cd06261">
    <property type="entry name" value="TM_PBP2"/>
    <property type="match status" value="1"/>
</dbReference>
<dbReference type="SUPFAM" id="SSF161098">
    <property type="entry name" value="MetI-like"/>
    <property type="match status" value="1"/>
</dbReference>
<dbReference type="Pfam" id="PF00528">
    <property type="entry name" value="BPD_transp_1"/>
    <property type="match status" value="1"/>
</dbReference>
<evidence type="ECO:0000256" key="6">
    <source>
        <dbReference type="ARBA" id="ARBA00023136"/>
    </source>
</evidence>
<feature type="transmembrane region" description="Helical" evidence="7">
    <location>
        <begin position="291"/>
        <end position="308"/>
    </location>
</feature>
<comment type="subcellular location">
    <subcellularLocation>
        <location evidence="1">Cell membrane</location>
        <topology evidence="1">Multi-pass membrane protein</topology>
    </subcellularLocation>
</comment>
<gene>
    <name evidence="9" type="ORF">UFOPK2242_01476</name>
    <name evidence="10" type="ORF">UFOPK2925_01269</name>
</gene>
<dbReference type="EMBL" id="CAEZZU010000212">
    <property type="protein sequence ID" value="CAB4788677.1"/>
    <property type="molecule type" value="Genomic_DNA"/>
</dbReference>
<dbReference type="EMBL" id="CAEZWM010000237">
    <property type="protein sequence ID" value="CAB4671326.1"/>
    <property type="molecule type" value="Genomic_DNA"/>
</dbReference>
<reference evidence="9" key="1">
    <citation type="submission" date="2020-05" db="EMBL/GenBank/DDBJ databases">
        <authorList>
            <person name="Chiriac C."/>
            <person name="Salcher M."/>
            <person name="Ghai R."/>
            <person name="Kavagutti S V."/>
        </authorList>
    </citation>
    <scope>NUCLEOTIDE SEQUENCE</scope>
</reference>
<name>A0A6J6MBK6_9ZZZZ</name>